<dbReference type="EMBL" id="UZAK01041936">
    <property type="protein sequence ID" value="VDP67985.1"/>
    <property type="molecule type" value="Genomic_DNA"/>
</dbReference>
<dbReference type="STRING" id="6186.A0A183KVI8"/>
<reference evidence="4" key="1">
    <citation type="submission" date="2016-06" db="UniProtKB">
        <authorList>
            <consortium name="WormBaseParasite"/>
        </authorList>
    </citation>
    <scope>IDENTIFICATION</scope>
</reference>
<evidence type="ECO:0000313" key="3">
    <source>
        <dbReference type="Proteomes" id="UP000279833"/>
    </source>
</evidence>
<name>A0A183KVI8_9TREM</name>
<dbReference type="Pfam" id="PF00310">
    <property type="entry name" value="GATase_2"/>
    <property type="match status" value="1"/>
</dbReference>
<protein>
    <submittedName>
        <fullName evidence="4">Glutamine amidotransferase type-2 domain-containing protein</fullName>
    </submittedName>
</protein>
<sequence>MLERMDHRGACACDEDTGDGSGVMTSIPYEIYLEYAREANVVLPPLGRFATGIIFIHDRTTTIPDLMQQFSKITEECDLKVSSFESLVRIRFFNKTNLNRTGILKLYK</sequence>
<accession>A0A183KVI8</accession>
<dbReference type="SUPFAM" id="SSF56235">
    <property type="entry name" value="N-terminal nucleophile aminohydrolases (Ntn hydrolases)"/>
    <property type="match status" value="1"/>
</dbReference>
<dbReference type="WBParaSite" id="SCUD_0001908401-mRNA-1">
    <property type="protein sequence ID" value="SCUD_0001908401-mRNA-1"/>
    <property type="gene ID" value="SCUD_0001908401"/>
</dbReference>
<gene>
    <name evidence="2" type="ORF">SCUD_LOCUS19080</name>
</gene>
<reference evidence="2 3" key="2">
    <citation type="submission" date="2018-11" db="EMBL/GenBank/DDBJ databases">
        <authorList>
            <consortium name="Pathogen Informatics"/>
        </authorList>
    </citation>
    <scope>NUCLEOTIDE SEQUENCE [LARGE SCALE GENOMIC DNA]</scope>
    <source>
        <strain evidence="2">Dakar</strain>
        <strain evidence="3">Dakar, Senegal</strain>
    </source>
</reference>
<dbReference type="InterPro" id="IPR017932">
    <property type="entry name" value="GATase_2_dom"/>
</dbReference>
<dbReference type="Proteomes" id="UP000279833">
    <property type="component" value="Unassembled WGS sequence"/>
</dbReference>
<keyword evidence="3" id="KW-1185">Reference proteome</keyword>
<organism evidence="4">
    <name type="scientific">Schistosoma curassoni</name>
    <dbReference type="NCBI Taxonomy" id="6186"/>
    <lineage>
        <taxon>Eukaryota</taxon>
        <taxon>Metazoa</taxon>
        <taxon>Spiralia</taxon>
        <taxon>Lophotrochozoa</taxon>
        <taxon>Platyhelminthes</taxon>
        <taxon>Trematoda</taxon>
        <taxon>Digenea</taxon>
        <taxon>Strigeidida</taxon>
        <taxon>Schistosomatoidea</taxon>
        <taxon>Schistosomatidae</taxon>
        <taxon>Schistosoma</taxon>
    </lineage>
</organism>
<dbReference type="InterPro" id="IPR029055">
    <property type="entry name" value="Ntn_hydrolases_N"/>
</dbReference>
<evidence type="ECO:0000313" key="4">
    <source>
        <dbReference type="WBParaSite" id="SCUD_0001908401-mRNA-1"/>
    </source>
</evidence>
<dbReference type="Gene3D" id="3.60.20.10">
    <property type="entry name" value="Glutamine Phosphoribosylpyrophosphate, subunit 1, domain 1"/>
    <property type="match status" value="1"/>
</dbReference>
<dbReference type="AlphaFoldDB" id="A0A183KVI8"/>
<evidence type="ECO:0000259" key="1">
    <source>
        <dbReference type="Pfam" id="PF00310"/>
    </source>
</evidence>
<proteinExistence type="predicted"/>
<evidence type="ECO:0000313" key="2">
    <source>
        <dbReference type="EMBL" id="VDP67985.1"/>
    </source>
</evidence>
<feature type="domain" description="Glutamine amidotransferase type-2" evidence="1">
    <location>
        <begin position="1"/>
        <end position="85"/>
    </location>
</feature>